<sequence length="288" mass="31083">MKLPTHISLVSKGKWLALLGFPLVSFYIGGLTIFLGCVCAAILFPALRAWEKSLRRKFIREAHLPLSIKRAVAATYPTLTEADTALVIKALRQFFLAYSQSNGKFVSMPSQVVDVAWHELILHTAIYEKWCNAAFGGMMHHTPAKALSNKKTLDEGLERAWYFCCVDEAILPSKPSRLPLLFAIDAKLKIADGFHYFLDPAAAYATDNSQRFDANYLANAFRHRSNSQSGESSAFLSTSDRDDSIWWSSSDTRCNDSGGDSSSDSGDGGASCGGSSCGGGCGGGGGGD</sequence>
<reference evidence="3" key="1">
    <citation type="submission" date="2021-10" db="EMBL/GenBank/DDBJ databases">
        <title>The complete genome sequence of Leeia sp. TBRC 13508.</title>
        <authorList>
            <person name="Charoenyingcharoen P."/>
            <person name="Yukphan P."/>
        </authorList>
    </citation>
    <scope>NUCLEOTIDE SEQUENCE</scope>
    <source>
        <strain evidence="3">TBRC 13508</strain>
    </source>
</reference>
<evidence type="ECO:0000313" key="4">
    <source>
        <dbReference type="Proteomes" id="UP001165395"/>
    </source>
</evidence>
<keyword evidence="2" id="KW-0812">Transmembrane</keyword>
<proteinExistence type="predicted"/>
<comment type="caution">
    <text evidence="3">The sequence shown here is derived from an EMBL/GenBank/DDBJ whole genome shotgun (WGS) entry which is preliminary data.</text>
</comment>
<name>A0ABS8D566_9NEIS</name>
<feature type="region of interest" description="Disordered" evidence="1">
    <location>
        <begin position="247"/>
        <end position="288"/>
    </location>
</feature>
<gene>
    <name evidence="3" type="ORF">LIN78_07360</name>
</gene>
<evidence type="ECO:0000313" key="3">
    <source>
        <dbReference type="EMBL" id="MCB6183361.1"/>
    </source>
</evidence>
<feature type="compositionally biased region" description="Low complexity" evidence="1">
    <location>
        <begin position="247"/>
        <end position="265"/>
    </location>
</feature>
<evidence type="ECO:0000256" key="2">
    <source>
        <dbReference type="SAM" id="Phobius"/>
    </source>
</evidence>
<dbReference type="RefSeq" id="WP_227180052.1">
    <property type="nucleotide sequence ID" value="NZ_JAJBZT010000003.1"/>
</dbReference>
<feature type="transmembrane region" description="Helical" evidence="2">
    <location>
        <begin position="24"/>
        <end position="47"/>
    </location>
</feature>
<keyword evidence="4" id="KW-1185">Reference proteome</keyword>
<keyword evidence="2" id="KW-0472">Membrane</keyword>
<dbReference type="EMBL" id="JAJBZT010000003">
    <property type="protein sequence ID" value="MCB6183361.1"/>
    <property type="molecule type" value="Genomic_DNA"/>
</dbReference>
<keyword evidence="2" id="KW-1133">Transmembrane helix</keyword>
<evidence type="ECO:0008006" key="5">
    <source>
        <dbReference type="Google" id="ProtNLM"/>
    </source>
</evidence>
<organism evidence="3 4">
    <name type="scientific">Leeia speluncae</name>
    <dbReference type="NCBI Taxonomy" id="2884804"/>
    <lineage>
        <taxon>Bacteria</taxon>
        <taxon>Pseudomonadati</taxon>
        <taxon>Pseudomonadota</taxon>
        <taxon>Betaproteobacteria</taxon>
        <taxon>Neisseriales</taxon>
        <taxon>Leeiaceae</taxon>
        <taxon>Leeia</taxon>
    </lineage>
</organism>
<protein>
    <recommendedName>
        <fullName evidence="5">DUF2207 domain-containing protein</fullName>
    </recommendedName>
</protein>
<feature type="compositionally biased region" description="Gly residues" evidence="1">
    <location>
        <begin position="266"/>
        <end position="288"/>
    </location>
</feature>
<evidence type="ECO:0000256" key="1">
    <source>
        <dbReference type="SAM" id="MobiDB-lite"/>
    </source>
</evidence>
<accession>A0ABS8D566</accession>
<dbReference type="Proteomes" id="UP001165395">
    <property type="component" value="Unassembled WGS sequence"/>
</dbReference>